<protein>
    <recommendedName>
        <fullName evidence="6">Macro domain-containing protein</fullName>
    </recommendedName>
</protein>
<accession>A0A8J2SQ58</accession>
<feature type="compositionally biased region" description="Polar residues" evidence="1">
    <location>
        <begin position="1111"/>
        <end position="1122"/>
    </location>
</feature>
<dbReference type="PANTHER" id="PTHR11106:SF27">
    <property type="entry name" value="MACRO DOMAIN-CONTAINING PROTEIN"/>
    <property type="match status" value="1"/>
</dbReference>
<feature type="region of interest" description="Disordered" evidence="1">
    <location>
        <begin position="862"/>
        <end position="897"/>
    </location>
</feature>
<dbReference type="SMART" id="SM00333">
    <property type="entry name" value="TUDOR"/>
    <property type="match status" value="1"/>
</dbReference>
<sequence length="1254" mass="138383">MAAAVRRRHGPPPPQGPPPLRIRPQCGGHVVTFDGDALGFSVIDANGVPVVSEAPLSAGFEVGDRLVCVNGARLPRLPSWKVKALFESCGRPVCIEFAKEPISDGFELDEVTRPLAHVEVSKMLHDATRLQPPFCMHLARSLVEAYEKGGDVSLDEALSPTIRAFCEVLFADAPVQAISPMPPPWALAATKATKNFLQREEVDEGTFNALSLTLAASLPNHLRAPAEGWTGNQKIEHVADELRAMGFDESAIPKVSDEDCIFKRENEKMARATAQLQSVMKARRRLLDLRDRAQAKKAIADAQANDPNCIFGREVRRAERAAHVVQRALKRATSSDKVVPPLPPRKPRRAKPTRRVEAPAWLRAGCSVEADWRGRGAWYRGTVTEVSNKGCSVRYNDGGSERNVPFDRVRPREASSAVARRPAPRTAPAAKPVAVPDESSDEEPTLTLDLAGRWYSVDVQTGKPNNDIYEFRQTATNEYVTYRNGRETPKSAFTIVQEHNHLKGRMKEKIHGPRGRTYAPSFKVRDNGDLHWDIQDSKWLSRRDCGVDCLLEVRRSAGGSLRIAAGSVVSFKNYGSGYAAIVNAANVMGLGGGGVDAAVNSAGGPTMHRDRRALPIINNRHERIKVGGCVATGPNSYGNIGTEFVLHAVGPDFRSHPAQQAETLLLSAYASSLSLAREKGIKRVAFPLLSAGIFRGHVALDRVVELACRAVATHDYDGDVYLCGFLPAEQTALKKGVDVILKEGLVLPLDCVHQRAARAEAEAQRAYKLRRRAEELARRENRRDAFRQAGSTMVRAMREAHREEAAQHLARTQEGTASFFQRREAERARTQHRQEQIAAREREKLAEKEAASAALLQRKTAATSVFNERREQQRQEADRRRDEELRRLQATQAQKEREAEALLQRKLREKRALEERRAKEREEAEARRAEEIARLAEVQARKEREARELKERKEREKRELLERREAEARAVEAQREAERKAVEERRRAEAAAIQRRKAEEARDEAKKIANRRAIEAARKAVSGFHKGDARFSHRGPGGWEAYAHEHCRVIERAMKASNGSGTVSLPGIPFEVRWGDEAVSAKLPHPPPEGIIQVNLRSQNTRVVRRDGDQSAPSQPTPWQQESAPAPPPAPPPRSTPAAPSGGTMMVQIPAGTAPNAILQVRAPDGRTIKVRVPPNVRPGQQMRISVPAAAAPKAPPQPPRPPPRPPGSTLMRVKIPPHVPAGGSITVRAPDGKLVRVRVPPGVAPGATITVRI</sequence>
<dbReference type="InterPro" id="IPR002999">
    <property type="entry name" value="Tudor"/>
</dbReference>
<dbReference type="Proteomes" id="UP000789595">
    <property type="component" value="Unassembled WGS sequence"/>
</dbReference>
<name>A0A8J2SQ58_9STRA</name>
<dbReference type="Pfam" id="PF01661">
    <property type="entry name" value="Macro"/>
    <property type="match status" value="1"/>
</dbReference>
<evidence type="ECO:0000313" key="4">
    <source>
        <dbReference type="EMBL" id="CAH0372211.1"/>
    </source>
</evidence>
<dbReference type="OrthoDB" id="6133115at2759"/>
<dbReference type="InterPro" id="IPR002589">
    <property type="entry name" value="Macro_dom"/>
</dbReference>
<dbReference type="Gene3D" id="3.40.220.10">
    <property type="entry name" value="Leucine Aminopeptidase, subunit E, domain 1"/>
    <property type="match status" value="1"/>
</dbReference>
<gene>
    <name evidence="4" type="ORF">PECAL_3P21930</name>
</gene>
<feature type="region of interest" description="Disordered" evidence="1">
    <location>
        <begin position="1"/>
        <end position="21"/>
    </location>
</feature>
<dbReference type="Gene3D" id="2.30.30.140">
    <property type="match status" value="1"/>
</dbReference>
<dbReference type="PROSITE" id="PS50304">
    <property type="entry name" value="TUDOR"/>
    <property type="match status" value="1"/>
</dbReference>
<organism evidence="4 5">
    <name type="scientific">Pelagomonas calceolata</name>
    <dbReference type="NCBI Taxonomy" id="35677"/>
    <lineage>
        <taxon>Eukaryota</taxon>
        <taxon>Sar</taxon>
        <taxon>Stramenopiles</taxon>
        <taxon>Ochrophyta</taxon>
        <taxon>Pelagophyceae</taxon>
        <taxon>Pelagomonadales</taxon>
        <taxon>Pelagomonadaceae</taxon>
        <taxon>Pelagomonas</taxon>
    </lineage>
</organism>
<feature type="compositionally biased region" description="Basic residues" evidence="1">
    <location>
        <begin position="1"/>
        <end position="10"/>
    </location>
</feature>
<dbReference type="InterPro" id="IPR043472">
    <property type="entry name" value="Macro_dom-like"/>
</dbReference>
<dbReference type="CDD" id="cd04508">
    <property type="entry name" value="Tudor_SF"/>
    <property type="match status" value="1"/>
</dbReference>
<feature type="region of interest" description="Disordered" evidence="1">
    <location>
        <begin position="331"/>
        <end position="355"/>
    </location>
</feature>
<dbReference type="AlphaFoldDB" id="A0A8J2SQ58"/>
<evidence type="ECO:0000256" key="1">
    <source>
        <dbReference type="SAM" id="MobiDB-lite"/>
    </source>
</evidence>
<dbReference type="PROSITE" id="PS51154">
    <property type="entry name" value="MACRO"/>
    <property type="match status" value="1"/>
</dbReference>
<dbReference type="Pfam" id="PF05641">
    <property type="entry name" value="Agenet"/>
    <property type="match status" value="1"/>
</dbReference>
<reference evidence="4" key="1">
    <citation type="submission" date="2021-11" db="EMBL/GenBank/DDBJ databases">
        <authorList>
            <consortium name="Genoscope - CEA"/>
            <person name="William W."/>
        </authorList>
    </citation>
    <scope>NUCLEOTIDE SEQUENCE</scope>
</reference>
<dbReference type="SUPFAM" id="SSF52949">
    <property type="entry name" value="Macro domain-like"/>
    <property type="match status" value="1"/>
</dbReference>
<comment type="caution">
    <text evidence="4">The sequence shown here is derived from an EMBL/GenBank/DDBJ whole genome shotgun (WGS) entry which is preliminary data.</text>
</comment>
<evidence type="ECO:0008006" key="6">
    <source>
        <dbReference type="Google" id="ProtNLM"/>
    </source>
</evidence>
<feature type="compositionally biased region" description="Pro residues" evidence="1">
    <location>
        <begin position="1125"/>
        <end position="1135"/>
    </location>
</feature>
<feature type="region of interest" description="Disordered" evidence="1">
    <location>
        <begin position="1104"/>
        <end position="1148"/>
    </location>
</feature>
<dbReference type="EMBL" id="CAKKNE010000003">
    <property type="protein sequence ID" value="CAH0372211.1"/>
    <property type="molecule type" value="Genomic_DNA"/>
</dbReference>
<evidence type="ECO:0000313" key="5">
    <source>
        <dbReference type="Proteomes" id="UP000789595"/>
    </source>
</evidence>
<feature type="domain" description="Tudor" evidence="2">
    <location>
        <begin position="361"/>
        <end position="419"/>
    </location>
</feature>
<feature type="compositionally biased region" description="Pro residues" evidence="1">
    <location>
        <begin position="11"/>
        <end position="21"/>
    </location>
</feature>
<dbReference type="SUPFAM" id="SSF63748">
    <property type="entry name" value="Tudor/PWWP/MBT"/>
    <property type="match status" value="1"/>
</dbReference>
<feature type="domain" description="Macro" evidence="3">
    <location>
        <begin position="548"/>
        <end position="741"/>
    </location>
</feature>
<evidence type="ECO:0000259" key="3">
    <source>
        <dbReference type="PROSITE" id="PS51154"/>
    </source>
</evidence>
<evidence type="ECO:0000259" key="2">
    <source>
        <dbReference type="PROSITE" id="PS50304"/>
    </source>
</evidence>
<feature type="compositionally biased region" description="Low complexity" evidence="1">
    <location>
        <begin position="414"/>
        <end position="436"/>
    </location>
</feature>
<dbReference type="PANTHER" id="PTHR11106">
    <property type="entry name" value="GANGLIOSIDE INDUCED DIFFERENTIATION ASSOCIATED PROTEIN 2-RELATED"/>
    <property type="match status" value="1"/>
</dbReference>
<proteinExistence type="predicted"/>
<dbReference type="InterPro" id="IPR008395">
    <property type="entry name" value="Agenet-like_dom"/>
</dbReference>
<feature type="compositionally biased region" description="Basic and acidic residues" evidence="1">
    <location>
        <begin position="404"/>
        <end position="413"/>
    </location>
</feature>
<feature type="region of interest" description="Disordered" evidence="1">
    <location>
        <begin position="402"/>
        <end position="443"/>
    </location>
</feature>
<keyword evidence="5" id="KW-1185">Reference proteome</keyword>
<feature type="compositionally biased region" description="Basic and acidic residues" evidence="1">
    <location>
        <begin position="867"/>
        <end position="887"/>
    </location>
</feature>
<dbReference type="SMART" id="SM00506">
    <property type="entry name" value="A1pp"/>
    <property type="match status" value="1"/>
</dbReference>